<evidence type="ECO:0000313" key="5">
    <source>
        <dbReference type="Proteomes" id="UP000183557"/>
    </source>
</evidence>
<dbReference type="Pfam" id="PF02894">
    <property type="entry name" value="GFO_IDH_MocA_C"/>
    <property type="match status" value="1"/>
</dbReference>
<dbReference type="EMBL" id="FOSB01000015">
    <property type="protein sequence ID" value="SFK49630.1"/>
    <property type="molecule type" value="Genomic_DNA"/>
</dbReference>
<evidence type="ECO:0000259" key="3">
    <source>
        <dbReference type="Pfam" id="PF02894"/>
    </source>
</evidence>
<dbReference type="SUPFAM" id="SSF51735">
    <property type="entry name" value="NAD(P)-binding Rossmann-fold domains"/>
    <property type="match status" value="1"/>
</dbReference>
<dbReference type="RefSeq" id="WP_075038138.1">
    <property type="nucleotide sequence ID" value="NZ_FOSB01000015.1"/>
</dbReference>
<dbReference type="Gene3D" id="3.40.50.720">
    <property type="entry name" value="NAD(P)-binding Rossmann-like Domain"/>
    <property type="match status" value="1"/>
</dbReference>
<gene>
    <name evidence="4" type="ORF">SAMN04487936_11577</name>
</gene>
<dbReference type="InterPro" id="IPR036291">
    <property type="entry name" value="NAD(P)-bd_dom_sf"/>
</dbReference>
<dbReference type="InterPro" id="IPR004104">
    <property type="entry name" value="Gfo/Idh/MocA-like_OxRdtase_C"/>
</dbReference>
<organism evidence="4 5">
    <name type="scientific">Halobacillus dabanensis</name>
    <dbReference type="NCBI Taxonomy" id="240302"/>
    <lineage>
        <taxon>Bacteria</taxon>
        <taxon>Bacillati</taxon>
        <taxon>Bacillota</taxon>
        <taxon>Bacilli</taxon>
        <taxon>Bacillales</taxon>
        <taxon>Bacillaceae</taxon>
        <taxon>Halobacillus</taxon>
    </lineage>
</organism>
<protein>
    <submittedName>
        <fullName evidence="4">Predicted dehydrogenase</fullName>
    </submittedName>
</protein>
<dbReference type="GO" id="GO:0000166">
    <property type="term" value="F:nucleotide binding"/>
    <property type="evidence" value="ECO:0007669"/>
    <property type="project" value="InterPro"/>
</dbReference>
<dbReference type="Proteomes" id="UP000183557">
    <property type="component" value="Unassembled WGS sequence"/>
</dbReference>
<dbReference type="OrthoDB" id="9815825at2"/>
<dbReference type="PANTHER" id="PTHR43249:SF1">
    <property type="entry name" value="D-GLUCOSIDE 3-DEHYDROGENASE"/>
    <property type="match status" value="1"/>
</dbReference>
<reference evidence="5" key="1">
    <citation type="submission" date="2016-10" db="EMBL/GenBank/DDBJ databases">
        <authorList>
            <person name="Varghese N."/>
            <person name="Submissions S."/>
        </authorList>
    </citation>
    <scope>NUCLEOTIDE SEQUENCE [LARGE SCALE GENOMIC DNA]</scope>
    <source>
        <strain evidence="5">CGMCC 1.3704</strain>
    </source>
</reference>
<dbReference type="SUPFAM" id="SSF55347">
    <property type="entry name" value="Glyceraldehyde-3-phosphate dehydrogenase-like, C-terminal domain"/>
    <property type="match status" value="1"/>
</dbReference>
<evidence type="ECO:0000259" key="2">
    <source>
        <dbReference type="Pfam" id="PF01408"/>
    </source>
</evidence>
<proteinExistence type="inferred from homology"/>
<dbReference type="Pfam" id="PF01408">
    <property type="entry name" value="GFO_IDH_MocA"/>
    <property type="match status" value="1"/>
</dbReference>
<accession>A0A1I4A094</accession>
<feature type="domain" description="Gfo/Idh/MocA-like oxidoreductase C-terminal" evidence="3">
    <location>
        <begin position="140"/>
        <end position="342"/>
    </location>
</feature>
<evidence type="ECO:0000313" key="4">
    <source>
        <dbReference type="EMBL" id="SFK49630.1"/>
    </source>
</evidence>
<name>A0A1I4A094_HALDA</name>
<dbReference type="PANTHER" id="PTHR43249">
    <property type="entry name" value="UDP-N-ACETYL-2-AMINO-2-DEOXY-D-GLUCURONATE OXIDASE"/>
    <property type="match status" value="1"/>
</dbReference>
<evidence type="ECO:0000256" key="1">
    <source>
        <dbReference type="ARBA" id="ARBA00010928"/>
    </source>
</evidence>
<dbReference type="InterPro" id="IPR052515">
    <property type="entry name" value="Gfo/Idh/MocA_Oxidoreductase"/>
</dbReference>
<feature type="domain" description="Gfo/Idh/MocA-like oxidoreductase N-terminal" evidence="2">
    <location>
        <begin position="5"/>
        <end position="124"/>
    </location>
</feature>
<sequence>MANTKVAIIGGGQVAETKHLPSYSEIEGVEIVAVLNSNKENARQFALKNNIPGYYGDIHELLKKEQPDLVSVCTPNKYHYEHVTAALKAGCHVLCEKPPSILAEEAKEMMELAERKGVVLSYNFQHRFSLEARRIREEYRQGKLGDVYHINLSALRRSGVPGWGSFIDKDLQGGGPLIDIGIHMLDTAFYILGFPKVKKVTGKMFNKIGPYKSEGSFGQWNPEKYEVEDSFFGFIELTNGGLIQISTSFALNIKETKQLNAEFHGDKAGATLYPLEIYSDHKGELVSLVQEDMVEDHAERRAIHSFVRKCRGSAEEDIASGEEGFKIQTIIESLYKSAELGESIYI</sequence>
<comment type="similarity">
    <text evidence="1">Belongs to the Gfo/Idh/MocA family.</text>
</comment>
<dbReference type="AlphaFoldDB" id="A0A1I4A094"/>
<dbReference type="InterPro" id="IPR000683">
    <property type="entry name" value="Gfo/Idh/MocA-like_OxRdtase_N"/>
</dbReference>
<dbReference type="Gene3D" id="3.30.360.10">
    <property type="entry name" value="Dihydrodipicolinate Reductase, domain 2"/>
    <property type="match status" value="1"/>
</dbReference>
<keyword evidence="5" id="KW-1185">Reference proteome</keyword>